<dbReference type="InterPro" id="IPR036551">
    <property type="entry name" value="Flavin_trans-like"/>
</dbReference>
<dbReference type="PANTHER" id="PTHR14359:SF6">
    <property type="entry name" value="PHOSPHOPANTOTHENOYLCYSTEINE DECARBOXYLASE"/>
    <property type="match status" value="1"/>
</dbReference>
<keyword evidence="5" id="KW-1185">Reference proteome</keyword>
<evidence type="ECO:0000259" key="3">
    <source>
        <dbReference type="Pfam" id="PF02441"/>
    </source>
</evidence>
<name>A0ABN1UXQ0_9ACTN</name>
<evidence type="ECO:0000256" key="2">
    <source>
        <dbReference type="SAM" id="Phobius"/>
    </source>
</evidence>
<evidence type="ECO:0000256" key="1">
    <source>
        <dbReference type="SAM" id="MobiDB-lite"/>
    </source>
</evidence>
<keyword evidence="2" id="KW-0812">Transmembrane</keyword>
<protein>
    <submittedName>
        <fullName evidence="4">Flavoprotein</fullName>
    </submittedName>
</protein>
<reference evidence="4 5" key="1">
    <citation type="journal article" date="2019" name="Int. J. Syst. Evol. Microbiol.">
        <title>The Global Catalogue of Microorganisms (GCM) 10K type strain sequencing project: providing services to taxonomists for standard genome sequencing and annotation.</title>
        <authorList>
            <consortium name="The Broad Institute Genomics Platform"/>
            <consortium name="The Broad Institute Genome Sequencing Center for Infectious Disease"/>
            <person name="Wu L."/>
            <person name="Ma J."/>
        </authorList>
    </citation>
    <scope>NUCLEOTIDE SEQUENCE [LARGE SCALE GENOMIC DNA]</scope>
    <source>
        <strain evidence="4 5">JCM 12696</strain>
    </source>
</reference>
<organism evidence="4 5">
    <name type="scientific">Streptomyces hebeiensis</name>
    <dbReference type="NCBI Taxonomy" id="229486"/>
    <lineage>
        <taxon>Bacteria</taxon>
        <taxon>Bacillati</taxon>
        <taxon>Actinomycetota</taxon>
        <taxon>Actinomycetes</taxon>
        <taxon>Kitasatosporales</taxon>
        <taxon>Streptomycetaceae</taxon>
        <taxon>Streptomyces</taxon>
    </lineage>
</organism>
<feature type="transmembrane region" description="Helical" evidence="2">
    <location>
        <begin position="28"/>
        <end position="48"/>
    </location>
</feature>
<comment type="caution">
    <text evidence="4">The sequence shown here is derived from an EMBL/GenBank/DDBJ whole genome shotgun (WGS) entry which is preliminary data.</text>
</comment>
<dbReference type="Pfam" id="PF02441">
    <property type="entry name" value="Flavoprotein"/>
    <property type="match status" value="1"/>
</dbReference>
<accession>A0ABN1UXQ0</accession>
<dbReference type="SUPFAM" id="SSF52507">
    <property type="entry name" value="Homo-oligomeric flavin-containing Cys decarboxylases, HFCD"/>
    <property type="match status" value="1"/>
</dbReference>
<dbReference type="EMBL" id="BAAAKV010000036">
    <property type="protein sequence ID" value="GAA1179307.1"/>
    <property type="molecule type" value="Genomic_DNA"/>
</dbReference>
<dbReference type="Proteomes" id="UP001501371">
    <property type="component" value="Unassembled WGS sequence"/>
</dbReference>
<keyword evidence="2" id="KW-1133">Transmembrane helix</keyword>
<proteinExistence type="predicted"/>
<dbReference type="Gene3D" id="3.40.50.1950">
    <property type="entry name" value="Flavin prenyltransferase-like"/>
    <property type="match status" value="1"/>
</dbReference>
<evidence type="ECO:0000313" key="5">
    <source>
        <dbReference type="Proteomes" id="UP001501371"/>
    </source>
</evidence>
<gene>
    <name evidence="4" type="ORF">GCM10009654_40710</name>
</gene>
<evidence type="ECO:0000313" key="4">
    <source>
        <dbReference type="EMBL" id="GAA1179307.1"/>
    </source>
</evidence>
<feature type="domain" description="Flavoprotein" evidence="3">
    <location>
        <begin position="31"/>
        <end position="159"/>
    </location>
</feature>
<feature type="region of interest" description="Disordered" evidence="1">
    <location>
        <begin position="189"/>
        <end position="221"/>
    </location>
</feature>
<keyword evidence="2" id="KW-0472">Membrane</keyword>
<sequence length="221" mass="22896">MTDESATARTTVETVESDASPAAPRAPFLYVVVCASGIAGGVGALIGAARERGWEVGVVATPLALGFIDREAVEERTGYPVRSEWRLPGEPRPLPDPDAIAVAPATFNTVNKWAAGISDTLALGVLCEAYGTGVPIAVLPCLNAAQAAHPAYRQSIDRLSAMGVLIGGHGPDRPEEGCGGDRFRWEEALELLGTPGPAGPAYRGEPPSSSDTRKAPPPTDS</sequence>
<dbReference type="InterPro" id="IPR003382">
    <property type="entry name" value="Flavoprotein"/>
</dbReference>
<dbReference type="RefSeq" id="WP_425574109.1">
    <property type="nucleotide sequence ID" value="NZ_BAAAKV010000036.1"/>
</dbReference>
<dbReference type="PANTHER" id="PTHR14359">
    <property type="entry name" value="HOMO-OLIGOMERIC FLAVIN CONTAINING CYS DECARBOXYLASE FAMILY"/>
    <property type="match status" value="1"/>
</dbReference>